<evidence type="ECO:0000313" key="4">
    <source>
        <dbReference type="Proteomes" id="UP001497516"/>
    </source>
</evidence>
<gene>
    <name evidence="3" type="ORF">LTRI10_LOCUS28255</name>
</gene>
<keyword evidence="4" id="KW-1185">Reference proteome</keyword>
<evidence type="ECO:0000313" key="3">
    <source>
        <dbReference type="EMBL" id="CAL1387257.1"/>
    </source>
</evidence>
<dbReference type="EMBL" id="OZ034818">
    <property type="protein sequence ID" value="CAL1387257.1"/>
    <property type="molecule type" value="Genomic_DNA"/>
</dbReference>
<dbReference type="Pfam" id="PF14244">
    <property type="entry name" value="Retrotran_gag_3"/>
    <property type="match status" value="1"/>
</dbReference>
<feature type="region of interest" description="Disordered" evidence="1">
    <location>
        <begin position="1"/>
        <end position="23"/>
    </location>
</feature>
<reference evidence="3 4" key="1">
    <citation type="submission" date="2024-04" db="EMBL/GenBank/DDBJ databases">
        <authorList>
            <person name="Fracassetti M."/>
        </authorList>
    </citation>
    <scope>NUCLEOTIDE SEQUENCE [LARGE SCALE GENOMIC DNA]</scope>
</reference>
<protein>
    <recommendedName>
        <fullName evidence="2">Retrotransposon Copia-like N-terminal domain-containing protein</fullName>
    </recommendedName>
</protein>
<evidence type="ECO:0000256" key="1">
    <source>
        <dbReference type="SAM" id="MobiDB-lite"/>
    </source>
</evidence>
<feature type="domain" description="Retrotransposon Copia-like N-terminal" evidence="2">
    <location>
        <begin position="35"/>
        <end position="82"/>
    </location>
</feature>
<proteinExistence type="predicted"/>
<dbReference type="Proteomes" id="UP001497516">
    <property type="component" value="Chromosome 5"/>
</dbReference>
<dbReference type="PANTHER" id="PTHR37610:SF97">
    <property type="entry name" value="RETROTRANSPOSON GAG DOMAIN-CONTAINING PROTEIN"/>
    <property type="match status" value="1"/>
</dbReference>
<dbReference type="PANTHER" id="PTHR37610">
    <property type="entry name" value="CCHC-TYPE DOMAIN-CONTAINING PROTEIN"/>
    <property type="match status" value="1"/>
</dbReference>
<dbReference type="InterPro" id="IPR029472">
    <property type="entry name" value="Copia-like_N"/>
</dbReference>
<name>A0AAV2ENG3_9ROSI</name>
<organism evidence="3 4">
    <name type="scientific">Linum trigynum</name>
    <dbReference type="NCBI Taxonomy" id="586398"/>
    <lineage>
        <taxon>Eukaryota</taxon>
        <taxon>Viridiplantae</taxon>
        <taxon>Streptophyta</taxon>
        <taxon>Embryophyta</taxon>
        <taxon>Tracheophyta</taxon>
        <taxon>Spermatophyta</taxon>
        <taxon>Magnoliopsida</taxon>
        <taxon>eudicotyledons</taxon>
        <taxon>Gunneridae</taxon>
        <taxon>Pentapetalae</taxon>
        <taxon>rosids</taxon>
        <taxon>fabids</taxon>
        <taxon>Malpighiales</taxon>
        <taxon>Linaceae</taxon>
        <taxon>Linum</taxon>
    </lineage>
</organism>
<accession>A0AAV2ENG3</accession>
<evidence type="ECO:0000259" key="2">
    <source>
        <dbReference type="Pfam" id="PF14244"/>
    </source>
</evidence>
<sequence length="186" mass="20575">MSYDDETTTETKLKLTTSPSSSAGVPNFPPTFVLHNFDSPNQVFVGKLLTDSNYNEWLGDITDSFIAKNKHGFVDGSILQPAAGSLRDQWKICDAMVKGRLKLAMSKEIRSSIRFASTASDIWLDLEARFGQPSAPHLYELRGKISTLQQEKSSVSSFYTKLQGLWDEIQSTPPLVIAIAADVLVM</sequence>
<dbReference type="AlphaFoldDB" id="A0AAV2ENG3"/>